<evidence type="ECO:0000259" key="6">
    <source>
        <dbReference type="PROSITE" id="PS51352"/>
    </source>
</evidence>
<dbReference type="InterPro" id="IPR029759">
    <property type="entry name" value="GPX_AS"/>
</dbReference>
<dbReference type="InterPro" id="IPR036249">
    <property type="entry name" value="Thioredoxin-like_sf"/>
</dbReference>
<evidence type="ECO:0000313" key="8">
    <source>
        <dbReference type="Proteomes" id="UP000239649"/>
    </source>
</evidence>
<dbReference type="CDD" id="cd00340">
    <property type="entry name" value="GSH_Peroxidase"/>
    <property type="match status" value="1"/>
</dbReference>
<protein>
    <recommendedName>
        <fullName evidence="4">Glutathione peroxidase</fullName>
    </recommendedName>
</protein>
<organism evidence="7 8">
    <name type="scientific">Micractinium conductrix</name>
    <dbReference type="NCBI Taxonomy" id="554055"/>
    <lineage>
        <taxon>Eukaryota</taxon>
        <taxon>Viridiplantae</taxon>
        <taxon>Chlorophyta</taxon>
        <taxon>core chlorophytes</taxon>
        <taxon>Trebouxiophyceae</taxon>
        <taxon>Chlorellales</taxon>
        <taxon>Chlorellaceae</taxon>
        <taxon>Chlorella clade</taxon>
        <taxon>Micractinium</taxon>
    </lineage>
</organism>
<dbReference type="PRINTS" id="PR01011">
    <property type="entry name" value="GLUTPROXDASE"/>
</dbReference>
<accession>A0A2P6V810</accession>
<dbReference type="GO" id="GO:0004601">
    <property type="term" value="F:peroxidase activity"/>
    <property type="evidence" value="ECO:0007669"/>
    <property type="project" value="UniProtKB-KW"/>
</dbReference>
<dbReference type="PROSITE" id="PS51355">
    <property type="entry name" value="GLUTATHIONE_PEROXID_3"/>
    <property type="match status" value="1"/>
</dbReference>
<dbReference type="InterPro" id="IPR029760">
    <property type="entry name" value="GPX_CS"/>
</dbReference>
<evidence type="ECO:0000256" key="4">
    <source>
        <dbReference type="RuleBase" id="RU000499"/>
    </source>
</evidence>
<feature type="domain" description="Thioredoxin" evidence="6">
    <location>
        <begin position="82"/>
        <end position="245"/>
    </location>
</feature>
<keyword evidence="8" id="KW-1185">Reference proteome</keyword>
<evidence type="ECO:0000256" key="2">
    <source>
        <dbReference type="ARBA" id="ARBA00022559"/>
    </source>
</evidence>
<dbReference type="SUPFAM" id="SSF52833">
    <property type="entry name" value="Thioredoxin-like"/>
    <property type="match status" value="1"/>
</dbReference>
<feature type="region of interest" description="Disordered" evidence="5">
    <location>
        <begin position="15"/>
        <end position="34"/>
    </location>
</feature>
<dbReference type="PROSITE" id="PS00460">
    <property type="entry name" value="GLUTATHIONE_PEROXID_1"/>
    <property type="match status" value="1"/>
</dbReference>
<dbReference type="EMBL" id="LHPF02000021">
    <property type="protein sequence ID" value="PSC70226.1"/>
    <property type="molecule type" value="Genomic_DNA"/>
</dbReference>
<dbReference type="GO" id="GO:0006979">
    <property type="term" value="P:response to oxidative stress"/>
    <property type="evidence" value="ECO:0007669"/>
    <property type="project" value="InterPro"/>
</dbReference>
<dbReference type="PANTHER" id="PTHR11592">
    <property type="entry name" value="GLUTATHIONE PEROXIDASE"/>
    <property type="match status" value="1"/>
</dbReference>
<dbReference type="OrthoDB" id="446890at2759"/>
<dbReference type="Gene3D" id="3.40.30.10">
    <property type="entry name" value="Glutaredoxin"/>
    <property type="match status" value="1"/>
</dbReference>
<dbReference type="AlphaFoldDB" id="A0A2P6V810"/>
<dbReference type="FunFam" id="3.40.30.10:FF:000025">
    <property type="entry name" value="Glutathione peroxidase"/>
    <property type="match status" value="1"/>
</dbReference>
<name>A0A2P6V810_9CHLO</name>
<gene>
    <name evidence="7" type="ORF">C2E20_6400</name>
</gene>
<evidence type="ECO:0000313" key="7">
    <source>
        <dbReference type="EMBL" id="PSC70226.1"/>
    </source>
</evidence>
<dbReference type="PROSITE" id="PS00763">
    <property type="entry name" value="GLUTATHIONE_PEROXID_2"/>
    <property type="match status" value="1"/>
</dbReference>
<evidence type="ECO:0000256" key="3">
    <source>
        <dbReference type="ARBA" id="ARBA00023002"/>
    </source>
</evidence>
<dbReference type="Pfam" id="PF00255">
    <property type="entry name" value="GSHPx"/>
    <property type="match status" value="1"/>
</dbReference>
<dbReference type="PANTHER" id="PTHR11592:SF78">
    <property type="entry name" value="GLUTATHIONE PEROXIDASE"/>
    <property type="match status" value="1"/>
</dbReference>
<keyword evidence="2 4" id="KW-0575">Peroxidase</keyword>
<keyword evidence="3 4" id="KW-0560">Oxidoreductase</keyword>
<dbReference type="InterPro" id="IPR000889">
    <property type="entry name" value="Glutathione_peroxidase"/>
</dbReference>
<reference evidence="7 8" key="1">
    <citation type="journal article" date="2018" name="Plant J.">
        <title>Genome sequences of Chlorella sorokiniana UTEX 1602 and Micractinium conductrix SAG 241.80: implications to maltose excretion by a green alga.</title>
        <authorList>
            <person name="Arriola M.B."/>
            <person name="Velmurugan N."/>
            <person name="Zhang Y."/>
            <person name="Plunkett M.H."/>
            <person name="Hondzo H."/>
            <person name="Barney B.M."/>
        </authorList>
    </citation>
    <scope>NUCLEOTIDE SEQUENCE [LARGE SCALE GENOMIC DNA]</scope>
    <source>
        <strain evidence="7 8">SAG 241.80</strain>
    </source>
</reference>
<proteinExistence type="inferred from homology"/>
<comment type="caution">
    <text evidence="7">The sequence shown here is derived from an EMBL/GenBank/DDBJ whole genome shotgun (WGS) entry which is preliminary data.</text>
</comment>
<dbReference type="STRING" id="554055.A0A2P6V810"/>
<dbReference type="PROSITE" id="PS51352">
    <property type="entry name" value="THIOREDOXIN_2"/>
    <property type="match status" value="1"/>
</dbReference>
<evidence type="ECO:0000256" key="5">
    <source>
        <dbReference type="SAM" id="MobiDB-lite"/>
    </source>
</evidence>
<comment type="similarity">
    <text evidence="1 4">Belongs to the glutathione peroxidase family.</text>
</comment>
<evidence type="ECO:0000256" key="1">
    <source>
        <dbReference type="ARBA" id="ARBA00006926"/>
    </source>
</evidence>
<sequence>MSVSLAPRVLPAAQLARRPSHAQRTAPRRAASVRPGAAAAEVAGRTFFSGANLRAAAPRAAAARVAARVAPVRALFGGGGAATAGKSVYNYTVKGIDGKDIKMDRFKGKVLLVVNVASACGFTPQYTEMAELYSKYSGKGLEVLAFPCNQFGAQEPGSNSEIKSFAERKGFKGPMFAKTDVNGPNAEPLFGFLKSQQGGLLTSDVKWNFTKARFGFLVDREGKVVKRYGSTTTPMQIEADIKALL</sequence>
<dbReference type="InterPro" id="IPR013766">
    <property type="entry name" value="Thioredoxin_domain"/>
</dbReference>
<dbReference type="Proteomes" id="UP000239649">
    <property type="component" value="Unassembled WGS sequence"/>
</dbReference>